<reference evidence="3" key="1">
    <citation type="journal article" date="2003" name="Genome Biol.">
        <title>An integrated gene annotation and transcriptional profiling approach towards the full gene content of the Drosophila genome.</title>
        <authorList>
            <person name="Hild M."/>
            <person name="Beckmann B."/>
            <person name="Haas S.A."/>
            <person name="Koch B."/>
            <person name="Solovyev V."/>
            <person name="Busold C."/>
            <person name="Fellenberg K."/>
            <person name="Boutros M."/>
            <person name="Vingron M."/>
            <person name="Sauer F."/>
            <person name="Hoheisel J.D."/>
            <person name="Paro R."/>
        </authorList>
    </citation>
    <scope>NUCLEOTIDE SEQUENCE</scope>
</reference>
<feature type="compositionally biased region" description="Basic residues" evidence="1">
    <location>
        <begin position="206"/>
        <end position="217"/>
    </location>
</feature>
<evidence type="ECO:0000313" key="3">
    <source>
        <dbReference type="EMBL" id="DAA03856.1"/>
    </source>
</evidence>
<dbReference type="EMBL" id="BK002350">
    <property type="protein sequence ID" value="DAA03856.1"/>
    <property type="molecule type" value="Genomic_DNA"/>
</dbReference>
<feature type="compositionally biased region" description="Basic and acidic residues" evidence="1">
    <location>
        <begin position="196"/>
        <end position="205"/>
    </location>
</feature>
<name>Q6IKL6_DROME</name>
<proteinExistence type="predicted"/>
<feature type="region of interest" description="Disordered" evidence="1">
    <location>
        <begin position="247"/>
        <end position="266"/>
    </location>
</feature>
<evidence type="ECO:0000256" key="1">
    <source>
        <dbReference type="SAM" id="MobiDB-lite"/>
    </source>
</evidence>
<keyword evidence="2" id="KW-0812">Transmembrane</keyword>
<feature type="region of interest" description="Disordered" evidence="1">
    <location>
        <begin position="161"/>
        <end position="228"/>
    </location>
</feature>
<organism evidence="3">
    <name type="scientific">Drosophila melanogaster</name>
    <name type="common">Fruit fly</name>
    <dbReference type="NCBI Taxonomy" id="7227"/>
    <lineage>
        <taxon>Eukaryota</taxon>
        <taxon>Metazoa</taxon>
        <taxon>Ecdysozoa</taxon>
        <taxon>Arthropoda</taxon>
        <taxon>Hexapoda</taxon>
        <taxon>Insecta</taxon>
        <taxon>Pterygota</taxon>
        <taxon>Neoptera</taxon>
        <taxon>Endopterygota</taxon>
        <taxon>Diptera</taxon>
        <taxon>Brachycera</taxon>
        <taxon>Muscomorpha</taxon>
        <taxon>Ephydroidea</taxon>
        <taxon>Drosophilidae</taxon>
        <taxon>Drosophila</taxon>
        <taxon>Sophophora</taxon>
    </lineage>
</organism>
<gene>
    <name evidence="3" type="ORF">HDC12157</name>
</gene>
<feature type="transmembrane region" description="Helical" evidence="2">
    <location>
        <begin position="28"/>
        <end position="45"/>
    </location>
</feature>
<protein>
    <submittedName>
        <fullName evidence="3">HDC12157</fullName>
    </submittedName>
</protein>
<keyword evidence="2" id="KW-0472">Membrane</keyword>
<accession>Q6IKL6</accession>
<evidence type="ECO:0000256" key="2">
    <source>
        <dbReference type="SAM" id="Phobius"/>
    </source>
</evidence>
<dbReference type="AlphaFoldDB" id="Q6IKL6"/>
<keyword evidence="2" id="KW-1133">Transmembrane helix</keyword>
<sequence>MGHPGQPGYMGVRPDPNYSGTYSYQNDGAIIGSSMGVVIILHYLLKRRMISTGSKFDIQMSQEKSDISHMVILCIDAKIQINFGFRAAIETLGELGSVHLLFFLKNDSEFRAQSSEGAVQGQTWSVISASQLLPSTSPFFEAEVRLIKWKISDFGCSGSSIRSQNPSQLNHRHSHPESRKQQCKLTMQPGKNRKHKPEENKGNRDKIKKHARRKLRAKAPSGLAPGQNTYWYSSRNIESLEGRTTPHISHPPPIHPSPTKRRFGPLDKIYI</sequence>